<evidence type="ECO:0000313" key="4">
    <source>
        <dbReference type="RefSeq" id="XP_005172082.1"/>
    </source>
</evidence>
<gene>
    <name evidence="4" type="primary">LOC101885857</name>
</gene>
<evidence type="ECO:0000259" key="2">
    <source>
        <dbReference type="PROSITE" id="PS50245"/>
    </source>
</evidence>
<feature type="compositionally biased region" description="Acidic residues" evidence="1">
    <location>
        <begin position="419"/>
        <end position="429"/>
    </location>
</feature>
<dbReference type="SMART" id="SM01052">
    <property type="entry name" value="CAP_GLY"/>
    <property type="match status" value="1"/>
</dbReference>
<dbReference type="PANTHER" id="PTHR13958">
    <property type="entry name" value="CENTROSOME-ASSOCIATED PROTEIN 350"/>
    <property type="match status" value="1"/>
</dbReference>
<name>A0A8M2BJB0_DANRE</name>
<dbReference type="GO" id="GO:0008017">
    <property type="term" value="F:microtubule binding"/>
    <property type="evidence" value="ECO:0007669"/>
    <property type="project" value="InterPro"/>
</dbReference>
<accession>A0A8M2BJB0</accession>
<organism evidence="3 4">
    <name type="scientific">Danio rerio</name>
    <name type="common">Zebrafish</name>
    <name type="synonym">Brachydanio rerio</name>
    <dbReference type="NCBI Taxonomy" id="7955"/>
    <lineage>
        <taxon>Eukaryota</taxon>
        <taxon>Metazoa</taxon>
        <taxon>Chordata</taxon>
        <taxon>Craniata</taxon>
        <taxon>Vertebrata</taxon>
        <taxon>Euteleostomi</taxon>
        <taxon>Actinopterygii</taxon>
        <taxon>Neopterygii</taxon>
        <taxon>Teleostei</taxon>
        <taxon>Ostariophysi</taxon>
        <taxon>Cypriniformes</taxon>
        <taxon>Danionidae</taxon>
        <taxon>Danioninae</taxon>
        <taxon>Danio</taxon>
    </lineage>
</organism>
<dbReference type="GeneID" id="101885857"/>
<dbReference type="InterPro" id="IPR036859">
    <property type="entry name" value="CAP-Gly_dom_sf"/>
</dbReference>
<dbReference type="KEGG" id="dre:101885857"/>
<dbReference type="GO" id="GO:0034453">
    <property type="term" value="P:microtubule anchoring"/>
    <property type="evidence" value="ECO:0007669"/>
    <property type="project" value="InterPro"/>
</dbReference>
<dbReference type="PROSITE" id="PS50245">
    <property type="entry name" value="CAP_GLY_2"/>
    <property type="match status" value="1"/>
</dbReference>
<reference evidence="4" key="1">
    <citation type="submission" date="2025-08" db="UniProtKB">
        <authorList>
            <consortium name="RefSeq"/>
        </authorList>
    </citation>
    <scope>IDENTIFICATION</scope>
    <source>
        <strain evidence="4">Tuebingen</strain>
        <tissue evidence="4">Fibroblasts and whole tissue</tissue>
    </source>
</reference>
<dbReference type="InterPro" id="IPR028750">
    <property type="entry name" value="CEP350/CC187"/>
</dbReference>
<dbReference type="SUPFAM" id="SSF74924">
    <property type="entry name" value="Cap-Gly domain"/>
    <property type="match status" value="1"/>
</dbReference>
<evidence type="ECO:0000256" key="1">
    <source>
        <dbReference type="SAM" id="MobiDB-lite"/>
    </source>
</evidence>
<feature type="domain" description="CAP-Gly" evidence="2">
    <location>
        <begin position="472"/>
        <end position="514"/>
    </location>
</feature>
<dbReference type="RefSeq" id="XP_005172082.1">
    <property type="nucleotide sequence ID" value="XM_005172025.6"/>
</dbReference>
<dbReference type="Gene3D" id="2.30.30.190">
    <property type="entry name" value="CAP Gly-rich-like domain"/>
    <property type="match status" value="1"/>
</dbReference>
<feature type="region of interest" description="Disordered" evidence="1">
    <location>
        <begin position="407"/>
        <end position="448"/>
    </location>
</feature>
<dbReference type="GO" id="GO:0005813">
    <property type="term" value="C:centrosome"/>
    <property type="evidence" value="ECO:0007669"/>
    <property type="project" value="InterPro"/>
</dbReference>
<dbReference type="Proteomes" id="UP000000437">
    <property type="component" value="Chromosome 5"/>
</dbReference>
<dbReference type="OrthoDB" id="306254at2759"/>
<proteinExistence type="predicted"/>
<dbReference type="PANTHER" id="PTHR13958:SF3">
    <property type="entry name" value="CAP-GLY DOMAIN-CONTAINING PROTEIN-RELATED"/>
    <property type="match status" value="1"/>
</dbReference>
<dbReference type="Pfam" id="PF01302">
    <property type="entry name" value="CAP_GLY"/>
    <property type="match status" value="1"/>
</dbReference>
<feature type="region of interest" description="Disordered" evidence="1">
    <location>
        <begin position="98"/>
        <end position="125"/>
    </location>
</feature>
<dbReference type="AlphaFoldDB" id="A0A8M2BJB0"/>
<keyword evidence="3" id="KW-1185">Reference proteome</keyword>
<protein>
    <submittedName>
        <fullName evidence="4">Uncharacterized protein isoform X1</fullName>
    </submittedName>
</protein>
<dbReference type="InterPro" id="IPR000938">
    <property type="entry name" value="CAP-Gly_domain"/>
</dbReference>
<dbReference type="PROSITE" id="PS00845">
    <property type="entry name" value="CAP_GLY_1"/>
    <property type="match status" value="1"/>
</dbReference>
<sequence>MPVMNRSGLLSKAGLRRLLSSDEVWTLGRKRNQVEFVEQESNNPPTISPSHRYSQQKQAHLHLIGPERITKTEGENTSWQCDSVKPLKTGPEVIEEDAQRKKQGFYEDTCSHKRERPQPSSKTPMKPVLNIQQFTLNCEPDSHIAPKMSSDKKEDLQLDSRKSHHKEDIKTMIVVNGSATADTTTLNVQNNQRLHSVLALNNNHNIFDKGQWSSCLSYSKTNEQNTCTNDTAKDNPLIESLILEAVSAEIRKAEDSPSCDVSLSEIDEKSEAVSFHSDQALGWSEEDFLDEEKNEALQANSCCLVFAESHHNKQEGRSHFERQPTIESTLSEILSPVDEVLSYGSAELPPSANGGGLDSYGYPPAFEIITWTSEDQAPADSVEDLSINSENLPPLPVDFARQIKEPQSLCSTREKQENDDTNEDADENNCSDHTSSLAEDLRHETSDPLSSFRIGDRVVVCNSRAGVLKYKGLAAFATGFWAGVALDDPCGNHNGTFRGVKYFSCEKSHGVLVRAEDIHREHGSDVETGVDEDPFSDEELTCAKQDKLLKDTLGADGQKGCSHCFNRDETMPVDTIHRSQEETHEATSIGVRNLSHPSEMALKRTTVKLYNNGENRCHVDAKLTEDLDKDEEDCAQDTKKRQRIKSTDIDVRQGEDGYFMPCVLEQWHQVQTETPAKIKVAPHEDSIVYRLVDASVEILYSQANEDTLDLYETPSYLLDDDSRKRYRQVIFQLTSDVLHEILGDLLWTKQSTENIHDPSVVSALRSSTVSVTFLKAVVRKEIQKLLNLERNEQQMTEMLQKLCKYWYAKRDRVDFILIQELHNEERRWLDYRTDQYTVKMHLTEEIFSLLLDDTILALNHLHF</sequence>
<evidence type="ECO:0000313" key="3">
    <source>
        <dbReference type="Proteomes" id="UP000000437"/>
    </source>
</evidence>